<protein>
    <submittedName>
        <fullName evidence="4">NUDIX domain-containing protein</fullName>
    </submittedName>
</protein>
<feature type="domain" description="Nudix hydrolase" evidence="3">
    <location>
        <begin position="20"/>
        <end position="146"/>
    </location>
</feature>
<comment type="cofactor">
    <cofactor evidence="1">
        <name>Mg(2+)</name>
        <dbReference type="ChEBI" id="CHEBI:18420"/>
    </cofactor>
</comment>
<dbReference type="Proteomes" id="UP001596540">
    <property type="component" value="Unassembled WGS sequence"/>
</dbReference>
<dbReference type="Pfam" id="PF00293">
    <property type="entry name" value="NUDIX"/>
    <property type="match status" value="1"/>
</dbReference>
<comment type="caution">
    <text evidence="4">The sequence shown here is derived from an EMBL/GenBank/DDBJ whole genome shotgun (WGS) entry which is preliminary data.</text>
</comment>
<evidence type="ECO:0000256" key="1">
    <source>
        <dbReference type="ARBA" id="ARBA00001946"/>
    </source>
</evidence>
<dbReference type="InterPro" id="IPR015797">
    <property type="entry name" value="NUDIX_hydrolase-like_dom_sf"/>
</dbReference>
<keyword evidence="5" id="KW-1185">Reference proteome</keyword>
<evidence type="ECO:0000313" key="4">
    <source>
        <dbReference type="EMBL" id="MFC7326453.1"/>
    </source>
</evidence>
<dbReference type="PROSITE" id="PS51462">
    <property type="entry name" value="NUDIX"/>
    <property type="match status" value="1"/>
</dbReference>
<gene>
    <name evidence="4" type="ORF">ACFQRF_01755</name>
</gene>
<sequence>MSTDRSASSAPLPPVTDVPPGVVDAVAWVHVRDGRLLNVRSAGKDALYLPGGKREPGESDVEVLVREVREELAVRLRPETARLFAVVDADAHGYPDGTRVRLLCYTAEHEGEPTPSAEIRELAWVDGAAAERCAPAGRRVLEVLRERGLLG</sequence>
<evidence type="ECO:0000313" key="5">
    <source>
        <dbReference type="Proteomes" id="UP001596540"/>
    </source>
</evidence>
<dbReference type="SUPFAM" id="SSF55811">
    <property type="entry name" value="Nudix"/>
    <property type="match status" value="1"/>
</dbReference>
<dbReference type="RefSeq" id="WP_379868216.1">
    <property type="nucleotide sequence ID" value="NZ_JBHTBH010000001.1"/>
</dbReference>
<dbReference type="CDD" id="cd04690">
    <property type="entry name" value="NUDIX_Hydrolase"/>
    <property type="match status" value="1"/>
</dbReference>
<evidence type="ECO:0000259" key="3">
    <source>
        <dbReference type="PROSITE" id="PS51462"/>
    </source>
</evidence>
<dbReference type="PANTHER" id="PTHR43046:SF2">
    <property type="entry name" value="8-OXO-DGTP DIPHOSPHATASE-RELATED"/>
    <property type="match status" value="1"/>
</dbReference>
<accession>A0ABW2KAT7</accession>
<dbReference type="PANTHER" id="PTHR43046">
    <property type="entry name" value="GDP-MANNOSE MANNOSYL HYDROLASE"/>
    <property type="match status" value="1"/>
</dbReference>
<organism evidence="4 5">
    <name type="scientific">Marinactinospora rubrisoli</name>
    <dbReference type="NCBI Taxonomy" id="2715399"/>
    <lineage>
        <taxon>Bacteria</taxon>
        <taxon>Bacillati</taxon>
        <taxon>Actinomycetota</taxon>
        <taxon>Actinomycetes</taxon>
        <taxon>Streptosporangiales</taxon>
        <taxon>Nocardiopsidaceae</taxon>
        <taxon>Marinactinospora</taxon>
    </lineage>
</organism>
<proteinExistence type="predicted"/>
<keyword evidence="2" id="KW-0378">Hydrolase</keyword>
<name>A0ABW2KAT7_9ACTN</name>
<dbReference type="InterPro" id="IPR000086">
    <property type="entry name" value="NUDIX_hydrolase_dom"/>
</dbReference>
<dbReference type="Gene3D" id="3.90.79.10">
    <property type="entry name" value="Nucleoside Triphosphate Pyrophosphohydrolase"/>
    <property type="match status" value="1"/>
</dbReference>
<dbReference type="EMBL" id="JBHTBH010000001">
    <property type="protein sequence ID" value="MFC7326453.1"/>
    <property type="molecule type" value="Genomic_DNA"/>
</dbReference>
<reference evidence="5" key="1">
    <citation type="journal article" date="2019" name="Int. J. Syst. Evol. Microbiol.">
        <title>The Global Catalogue of Microorganisms (GCM) 10K type strain sequencing project: providing services to taxonomists for standard genome sequencing and annotation.</title>
        <authorList>
            <consortium name="The Broad Institute Genomics Platform"/>
            <consortium name="The Broad Institute Genome Sequencing Center for Infectious Disease"/>
            <person name="Wu L."/>
            <person name="Ma J."/>
        </authorList>
    </citation>
    <scope>NUCLEOTIDE SEQUENCE [LARGE SCALE GENOMIC DNA]</scope>
    <source>
        <strain evidence="5">CGMCC 4.7382</strain>
    </source>
</reference>
<evidence type="ECO:0000256" key="2">
    <source>
        <dbReference type="ARBA" id="ARBA00022801"/>
    </source>
</evidence>